<dbReference type="STRING" id="81824.A9UUP1"/>
<organism evidence="3 4">
    <name type="scientific">Monosiga brevicollis</name>
    <name type="common">Choanoflagellate</name>
    <dbReference type="NCBI Taxonomy" id="81824"/>
    <lineage>
        <taxon>Eukaryota</taxon>
        <taxon>Choanoflagellata</taxon>
        <taxon>Craspedida</taxon>
        <taxon>Salpingoecidae</taxon>
        <taxon>Monosiga</taxon>
    </lineage>
</organism>
<name>A9UUP1_MONBE</name>
<feature type="domain" description="Tyrosine-protein phosphatase" evidence="1">
    <location>
        <begin position="1"/>
        <end position="244"/>
    </location>
</feature>
<dbReference type="InterPro" id="IPR000242">
    <property type="entry name" value="PTP_cat"/>
</dbReference>
<dbReference type="InterPro" id="IPR050348">
    <property type="entry name" value="Protein-Tyr_Phosphatase"/>
</dbReference>
<dbReference type="PROSITE" id="PS50055">
    <property type="entry name" value="TYR_PHOSPHATASE_PTP"/>
    <property type="match status" value="1"/>
</dbReference>
<dbReference type="SMART" id="SM00194">
    <property type="entry name" value="PTPc"/>
    <property type="match status" value="1"/>
</dbReference>
<dbReference type="GO" id="GO:0007165">
    <property type="term" value="P:signal transduction"/>
    <property type="evidence" value="ECO:0000318"/>
    <property type="project" value="GO_Central"/>
</dbReference>
<dbReference type="EMBL" id="CH991546">
    <property type="protein sequence ID" value="EDQ90935.1"/>
    <property type="molecule type" value="Genomic_DNA"/>
</dbReference>
<dbReference type="PROSITE" id="PS50056">
    <property type="entry name" value="TYR_PHOSPHATASE_2"/>
    <property type="match status" value="1"/>
</dbReference>
<proteinExistence type="predicted"/>
<evidence type="ECO:0000313" key="4">
    <source>
        <dbReference type="Proteomes" id="UP000001357"/>
    </source>
</evidence>
<protein>
    <recommendedName>
        <fullName evidence="5">Protein tyrosine phosphatase</fullName>
    </recommendedName>
</protein>
<dbReference type="RefSeq" id="XP_001744232.1">
    <property type="nucleotide sequence ID" value="XM_001744180.1"/>
</dbReference>
<accession>A9UUP1</accession>
<sequence>PGTSNLNRYNNILPNPRTRVRLSKLNDDDITTYINANYVHGYDGAHGTYIATQGPTPTTTPDFWRMVWETNANSIVMVTGLQEKGREKCARYWPTVLFNEREGLGDMQAGFVNVAVLAGVRSNGYIATKLRIKHDKSDTERIVMHYWFNSWPDHGVPSETGNVVKMLQAVREWSDDPERPWIVHCSAGVGRTGTFITIDIGMRLLQERGRCNVNEIIRRLRKDRCAMVQHPEQAEFAYKVLSEYAA</sequence>
<dbReference type="CDD" id="cd00047">
    <property type="entry name" value="PTPc"/>
    <property type="match status" value="1"/>
</dbReference>
<dbReference type="eggNOG" id="KOG0789">
    <property type="taxonomic scope" value="Eukaryota"/>
</dbReference>
<evidence type="ECO:0000259" key="1">
    <source>
        <dbReference type="PROSITE" id="PS50055"/>
    </source>
</evidence>
<evidence type="ECO:0000259" key="2">
    <source>
        <dbReference type="PROSITE" id="PS50056"/>
    </source>
</evidence>
<dbReference type="PRINTS" id="PR00700">
    <property type="entry name" value="PRTYPHPHTASE"/>
</dbReference>
<dbReference type="Proteomes" id="UP000001357">
    <property type="component" value="Unassembled WGS sequence"/>
</dbReference>
<dbReference type="KEGG" id="mbr:MONBRDRAFT_1850"/>
<dbReference type="InterPro" id="IPR029021">
    <property type="entry name" value="Prot-tyrosine_phosphatase-like"/>
</dbReference>
<dbReference type="SUPFAM" id="SSF52799">
    <property type="entry name" value="(Phosphotyrosine protein) phosphatases II"/>
    <property type="match status" value="1"/>
</dbReference>
<dbReference type="OMA" id="TMICGNI"/>
<dbReference type="Gene3D" id="3.90.190.10">
    <property type="entry name" value="Protein tyrosine phosphatase superfamily"/>
    <property type="match status" value="1"/>
</dbReference>
<gene>
    <name evidence="3" type="ORF">MONBRDRAFT_1850</name>
</gene>
<reference evidence="3 4" key="1">
    <citation type="journal article" date="2008" name="Nature">
        <title>The genome of the choanoflagellate Monosiga brevicollis and the origin of metazoans.</title>
        <authorList>
            <consortium name="JGI Sequencing"/>
            <person name="King N."/>
            <person name="Westbrook M.J."/>
            <person name="Young S.L."/>
            <person name="Kuo A."/>
            <person name="Abedin M."/>
            <person name="Chapman J."/>
            <person name="Fairclough S."/>
            <person name="Hellsten U."/>
            <person name="Isogai Y."/>
            <person name="Letunic I."/>
            <person name="Marr M."/>
            <person name="Pincus D."/>
            <person name="Putnam N."/>
            <person name="Rokas A."/>
            <person name="Wright K.J."/>
            <person name="Zuzow R."/>
            <person name="Dirks W."/>
            <person name="Good M."/>
            <person name="Goodstein D."/>
            <person name="Lemons D."/>
            <person name="Li W."/>
            <person name="Lyons J.B."/>
            <person name="Morris A."/>
            <person name="Nichols S."/>
            <person name="Richter D.J."/>
            <person name="Salamov A."/>
            <person name="Bork P."/>
            <person name="Lim W.A."/>
            <person name="Manning G."/>
            <person name="Miller W.T."/>
            <person name="McGinnis W."/>
            <person name="Shapiro H."/>
            <person name="Tjian R."/>
            <person name="Grigoriev I.V."/>
            <person name="Rokhsar D."/>
        </authorList>
    </citation>
    <scope>NUCLEOTIDE SEQUENCE [LARGE SCALE GENOMIC DNA]</scope>
    <source>
        <strain evidence="4">MX1 / ATCC 50154</strain>
    </source>
</reference>
<dbReference type="GeneID" id="5889561"/>
<dbReference type="InterPro" id="IPR016130">
    <property type="entry name" value="Tyr_Pase_AS"/>
</dbReference>
<dbReference type="FunFam" id="3.90.190.10:FF:000212">
    <property type="entry name" value="Predicted protein"/>
    <property type="match status" value="1"/>
</dbReference>
<feature type="domain" description="Tyrosine specific protein phosphatases" evidence="2">
    <location>
        <begin position="161"/>
        <end position="235"/>
    </location>
</feature>
<feature type="non-terminal residue" evidence="3">
    <location>
        <position position="1"/>
    </location>
</feature>
<dbReference type="AlphaFoldDB" id="A9UUP1"/>
<keyword evidence="4" id="KW-1185">Reference proteome</keyword>
<evidence type="ECO:0008006" key="5">
    <source>
        <dbReference type="Google" id="ProtNLM"/>
    </source>
</evidence>
<dbReference type="SMART" id="SM00404">
    <property type="entry name" value="PTPc_motif"/>
    <property type="match status" value="1"/>
</dbReference>
<dbReference type="PANTHER" id="PTHR19134:SF553">
    <property type="entry name" value="TYROSINE-PROTEIN PHOSPHATASE 10D-RELATED"/>
    <property type="match status" value="1"/>
</dbReference>
<dbReference type="PROSITE" id="PS00383">
    <property type="entry name" value="TYR_PHOSPHATASE_1"/>
    <property type="match status" value="1"/>
</dbReference>
<dbReference type="PANTHER" id="PTHR19134">
    <property type="entry name" value="RECEPTOR-TYPE TYROSINE-PROTEIN PHOSPHATASE"/>
    <property type="match status" value="1"/>
</dbReference>
<dbReference type="InterPro" id="IPR000387">
    <property type="entry name" value="Tyr_Pase_dom"/>
</dbReference>
<evidence type="ECO:0000313" key="3">
    <source>
        <dbReference type="EMBL" id="EDQ90935.1"/>
    </source>
</evidence>
<dbReference type="FunCoup" id="A9UUP1">
    <property type="interactions" value="233"/>
</dbReference>
<dbReference type="GO" id="GO:0004725">
    <property type="term" value="F:protein tyrosine phosphatase activity"/>
    <property type="evidence" value="ECO:0000318"/>
    <property type="project" value="GO_Central"/>
</dbReference>
<dbReference type="Pfam" id="PF00102">
    <property type="entry name" value="Y_phosphatase"/>
    <property type="match status" value="1"/>
</dbReference>
<dbReference type="InterPro" id="IPR003595">
    <property type="entry name" value="Tyr_Pase_cat"/>
</dbReference>
<feature type="non-terminal residue" evidence="3">
    <location>
        <position position="246"/>
    </location>
</feature>
<dbReference type="InParanoid" id="A9UUP1"/>